<name>A0AAQ3P066_VIGMU</name>
<evidence type="ECO:0000313" key="2">
    <source>
        <dbReference type="Proteomes" id="UP001374535"/>
    </source>
</evidence>
<sequence>MQPAASTPIPRKNSKPVLKAPRHLGGAISERYSGAAFSKFIPSMSTVNNKFEIVETDNKTLKANLISKANSEAKKDTTKNEHKNILCGSIKCSTNKKDGPTQHDGVSSAKLCCYSTSCQR</sequence>
<dbReference type="AlphaFoldDB" id="A0AAQ3P066"/>
<reference evidence="1 2" key="1">
    <citation type="journal article" date="2023" name="Life. Sci Alliance">
        <title>Evolutionary insights into 3D genome organization and epigenetic landscape of Vigna mungo.</title>
        <authorList>
            <person name="Junaid A."/>
            <person name="Singh B."/>
            <person name="Bhatia S."/>
        </authorList>
    </citation>
    <scope>NUCLEOTIDE SEQUENCE [LARGE SCALE GENOMIC DNA]</scope>
    <source>
        <tissue evidence="1">Leaf</tissue>
    </source>
</reference>
<dbReference type="Proteomes" id="UP001374535">
    <property type="component" value="Chromosome 2"/>
</dbReference>
<dbReference type="EMBL" id="CP144699">
    <property type="protein sequence ID" value="WVZ19304.1"/>
    <property type="molecule type" value="Genomic_DNA"/>
</dbReference>
<protein>
    <submittedName>
        <fullName evidence="1">Uncharacterized protein</fullName>
    </submittedName>
</protein>
<evidence type="ECO:0000313" key="1">
    <source>
        <dbReference type="EMBL" id="WVZ19304.1"/>
    </source>
</evidence>
<organism evidence="1 2">
    <name type="scientific">Vigna mungo</name>
    <name type="common">Black gram</name>
    <name type="synonym">Phaseolus mungo</name>
    <dbReference type="NCBI Taxonomy" id="3915"/>
    <lineage>
        <taxon>Eukaryota</taxon>
        <taxon>Viridiplantae</taxon>
        <taxon>Streptophyta</taxon>
        <taxon>Embryophyta</taxon>
        <taxon>Tracheophyta</taxon>
        <taxon>Spermatophyta</taxon>
        <taxon>Magnoliopsida</taxon>
        <taxon>eudicotyledons</taxon>
        <taxon>Gunneridae</taxon>
        <taxon>Pentapetalae</taxon>
        <taxon>rosids</taxon>
        <taxon>fabids</taxon>
        <taxon>Fabales</taxon>
        <taxon>Fabaceae</taxon>
        <taxon>Papilionoideae</taxon>
        <taxon>50 kb inversion clade</taxon>
        <taxon>NPAAA clade</taxon>
        <taxon>indigoferoid/millettioid clade</taxon>
        <taxon>Phaseoleae</taxon>
        <taxon>Vigna</taxon>
    </lineage>
</organism>
<proteinExistence type="predicted"/>
<gene>
    <name evidence="1" type="ORF">V8G54_006626</name>
</gene>
<accession>A0AAQ3P066</accession>
<keyword evidence="2" id="KW-1185">Reference proteome</keyword>